<sequence>MKKLLSTIVLAIVATAGWAQTRIWNNIVTGYSNVPFVKVTKVVLSADSTEVFMHFDMPERAAGQEGVLAAKSLLQADGKTYEAKNAVGMKLGQPVKIPKDCKVDFSLVFDALPASTWLFSISDPGMWIINAVRDADANADADVPPVGITDTYWRNTLTGDWLIGFAQHHVIYNNKVWDILNQTEQKDTYVLTLNDGLTIKVGKLKKGIRPITIGTGKAIACNPITQEALPDYPTKDTRKGFVDNGYREGDSVTIVGWLKDMPEQAWKQSGEFEVGTSNFITDKTESFTAKLDSLGRFTLRMPILNSTTAILDPRRSWEWSVLEPGKTYFFLNDFTTGQKLFMGDDVRLQNELVACDATWPETRINPGESAMQFMERANKVFDAIITKMQADITHRPNLSQRYIDYIKGLCMAGQGYSMMQARFDVPGNILPKEYMDYVNTKLWQPAPKPYTLYSEFPRFMRDYLDQLRDERHSVSIDPYRITLNDGAYPIILRQARADGKVSITDEELALMERYAVEFHKEYAKQAKNQKIDSLNIDLAGTDLDKLGIAEQYLAIMERPDVKKAIEQEISLIDLYYQKQAIESATTDRALIDLALARKFYWKLNSFRKSLDPSDLNFANKEIKLASALNFVLTENDKYVALEHQDLANAASLRPSTDVANMTDGEKMLRKIIEPYKGRVIYLDVWGTWCSPCKQKLKDSWKVKEALKDYDIVYLYLCNGSSDASWKNVIKEYNLTGPNCVHYNLPKEQQSAIEHYLSVNSFPTYKIIDKQGNIHDLGWLDDQNLEAFKQTMGKFCK</sequence>
<gene>
    <name evidence="7" type="ORF">SAMN05216462_1342</name>
</gene>
<organism evidence="7 8">
    <name type="scientific">Xylanibacter ruminicola</name>
    <name type="common">Prevotella ruminicola</name>
    <dbReference type="NCBI Taxonomy" id="839"/>
    <lineage>
        <taxon>Bacteria</taxon>
        <taxon>Pseudomonadati</taxon>
        <taxon>Bacteroidota</taxon>
        <taxon>Bacteroidia</taxon>
        <taxon>Bacteroidales</taxon>
        <taxon>Prevotellaceae</taxon>
        <taxon>Xylanibacter</taxon>
    </lineage>
</organism>
<feature type="signal peptide" evidence="5">
    <location>
        <begin position="1"/>
        <end position="19"/>
    </location>
</feature>
<dbReference type="OrthoDB" id="1096670at2"/>
<accession>A0A1H4AS78</accession>
<keyword evidence="5" id="KW-0732">Signal</keyword>
<dbReference type="GO" id="GO:0030313">
    <property type="term" value="C:cell envelope"/>
    <property type="evidence" value="ECO:0007669"/>
    <property type="project" value="UniProtKB-SubCell"/>
</dbReference>
<dbReference type="PANTHER" id="PTHR42852">
    <property type="entry name" value="THIOL:DISULFIDE INTERCHANGE PROTEIN DSBE"/>
    <property type="match status" value="1"/>
</dbReference>
<dbReference type="EMBL" id="FNRF01000002">
    <property type="protein sequence ID" value="SEA38750.1"/>
    <property type="molecule type" value="Genomic_DNA"/>
</dbReference>
<dbReference type="SUPFAM" id="SSF52833">
    <property type="entry name" value="Thioredoxin-like"/>
    <property type="match status" value="1"/>
</dbReference>
<dbReference type="Proteomes" id="UP000182257">
    <property type="component" value="Unassembled WGS sequence"/>
</dbReference>
<keyword evidence="3" id="KW-1015">Disulfide bond</keyword>
<evidence type="ECO:0000313" key="8">
    <source>
        <dbReference type="Proteomes" id="UP000182257"/>
    </source>
</evidence>
<keyword evidence="2" id="KW-0201">Cytochrome c-type biogenesis</keyword>
<dbReference type="InterPro" id="IPR012336">
    <property type="entry name" value="Thioredoxin-like_fold"/>
</dbReference>
<dbReference type="AlphaFoldDB" id="A0A1H4AS78"/>
<evidence type="ECO:0000256" key="3">
    <source>
        <dbReference type="ARBA" id="ARBA00023157"/>
    </source>
</evidence>
<feature type="domain" description="Thioredoxin" evidence="6">
    <location>
        <begin position="647"/>
        <end position="796"/>
    </location>
</feature>
<dbReference type="PANTHER" id="PTHR42852:SF6">
    <property type="entry name" value="THIOL:DISULFIDE INTERCHANGE PROTEIN DSBE"/>
    <property type="match status" value="1"/>
</dbReference>
<proteinExistence type="predicted"/>
<name>A0A1H4AS78_XYLRU</name>
<reference evidence="7 8" key="1">
    <citation type="submission" date="2016-10" db="EMBL/GenBank/DDBJ databases">
        <authorList>
            <person name="de Groot N.N."/>
        </authorList>
    </citation>
    <scope>NUCLEOTIDE SEQUENCE [LARGE SCALE GENOMIC DNA]</scope>
    <source>
        <strain evidence="7 8">D31d</strain>
    </source>
</reference>
<evidence type="ECO:0000256" key="2">
    <source>
        <dbReference type="ARBA" id="ARBA00022748"/>
    </source>
</evidence>
<evidence type="ECO:0000256" key="1">
    <source>
        <dbReference type="ARBA" id="ARBA00004196"/>
    </source>
</evidence>
<keyword evidence="4" id="KW-0676">Redox-active center</keyword>
<feature type="chain" id="PRO_5010245522" evidence="5">
    <location>
        <begin position="20"/>
        <end position="796"/>
    </location>
</feature>
<evidence type="ECO:0000256" key="5">
    <source>
        <dbReference type="SAM" id="SignalP"/>
    </source>
</evidence>
<protein>
    <submittedName>
        <fullName evidence="7">Thioredoxin-like</fullName>
    </submittedName>
</protein>
<dbReference type="Gene3D" id="3.40.30.10">
    <property type="entry name" value="Glutaredoxin"/>
    <property type="match status" value="1"/>
</dbReference>
<dbReference type="RefSeq" id="WP_074760774.1">
    <property type="nucleotide sequence ID" value="NZ_FNRF01000002.1"/>
</dbReference>
<dbReference type="InterPro" id="IPR013766">
    <property type="entry name" value="Thioredoxin_domain"/>
</dbReference>
<dbReference type="Pfam" id="PF13905">
    <property type="entry name" value="Thioredoxin_8"/>
    <property type="match status" value="1"/>
</dbReference>
<dbReference type="GO" id="GO:0017004">
    <property type="term" value="P:cytochrome complex assembly"/>
    <property type="evidence" value="ECO:0007669"/>
    <property type="project" value="UniProtKB-KW"/>
</dbReference>
<dbReference type="InterPro" id="IPR050553">
    <property type="entry name" value="Thioredoxin_ResA/DsbE_sf"/>
</dbReference>
<evidence type="ECO:0000256" key="4">
    <source>
        <dbReference type="ARBA" id="ARBA00023284"/>
    </source>
</evidence>
<comment type="subcellular location">
    <subcellularLocation>
        <location evidence="1">Cell envelope</location>
    </subcellularLocation>
</comment>
<dbReference type="InterPro" id="IPR036249">
    <property type="entry name" value="Thioredoxin-like_sf"/>
</dbReference>
<dbReference type="PROSITE" id="PS51352">
    <property type="entry name" value="THIOREDOXIN_2"/>
    <property type="match status" value="1"/>
</dbReference>
<evidence type="ECO:0000259" key="6">
    <source>
        <dbReference type="PROSITE" id="PS51352"/>
    </source>
</evidence>
<evidence type="ECO:0000313" key="7">
    <source>
        <dbReference type="EMBL" id="SEA38750.1"/>
    </source>
</evidence>